<feature type="compositionally biased region" description="Acidic residues" evidence="9">
    <location>
        <begin position="50"/>
        <end position="71"/>
    </location>
</feature>
<proteinExistence type="inferred from homology"/>
<dbReference type="SUPFAM" id="SSF56219">
    <property type="entry name" value="DNase I-like"/>
    <property type="match status" value="1"/>
</dbReference>
<evidence type="ECO:0000256" key="7">
    <source>
        <dbReference type="PIRSR" id="PIRSR604808-3"/>
    </source>
</evidence>
<evidence type="ECO:0000313" key="12">
    <source>
        <dbReference type="Proteomes" id="UP000007797"/>
    </source>
</evidence>
<dbReference type="Gene3D" id="3.60.10.10">
    <property type="entry name" value="Endonuclease/exonuclease/phosphatase"/>
    <property type="match status" value="1"/>
</dbReference>
<dbReference type="PROSITE" id="PS51435">
    <property type="entry name" value="AP_NUCLEASE_F1_4"/>
    <property type="match status" value="1"/>
</dbReference>
<feature type="binding site" evidence="6">
    <location>
        <position position="363"/>
    </location>
    <ligand>
        <name>Mg(2+)</name>
        <dbReference type="ChEBI" id="CHEBI:18420"/>
        <label>1</label>
    </ligand>
</feature>
<dbReference type="GO" id="GO:0006383">
    <property type="term" value="P:transcription by RNA polymerase III"/>
    <property type="evidence" value="ECO:0007669"/>
    <property type="project" value="InterPro"/>
</dbReference>
<protein>
    <submittedName>
        <fullName evidence="11">Transcription factor IIIC-gamma subunit</fullName>
    </submittedName>
</protein>
<dbReference type="InterPro" id="IPR004808">
    <property type="entry name" value="AP_endonuc_1"/>
</dbReference>
<dbReference type="CDD" id="cd09087">
    <property type="entry name" value="Ape1-like_AP-endo"/>
    <property type="match status" value="1"/>
</dbReference>
<feature type="compositionally biased region" description="Low complexity" evidence="9">
    <location>
        <begin position="454"/>
        <end position="463"/>
    </location>
</feature>
<feature type="site" description="Transition state stabilizer" evidence="7">
    <location>
        <position position="268"/>
    </location>
</feature>
<feature type="binding site" evidence="6">
    <location>
        <position position="149"/>
    </location>
    <ligand>
        <name>Mg(2+)</name>
        <dbReference type="ChEBI" id="CHEBI:18420"/>
        <label>1</label>
    </ligand>
</feature>
<feature type="compositionally biased region" description="Basic residues" evidence="9">
    <location>
        <begin position="75"/>
        <end position="85"/>
    </location>
</feature>
<evidence type="ECO:0000256" key="9">
    <source>
        <dbReference type="SAM" id="MobiDB-lite"/>
    </source>
</evidence>
<feature type="binding site" evidence="6">
    <location>
        <position position="266"/>
    </location>
    <ligand>
        <name>Mg(2+)</name>
        <dbReference type="ChEBI" id="CHEBI:18420"/>
        <label>1</label>
    </ligand>
</feature>
<dbReference type="RefSeq" id="XP_004366811.1">
    <property type="nucleotide sequence ID" value="XM_004366754.1"/>
</dbReference>
<evidence type="ECO:0000256" key="1">
    <source>
        <dbReference type="ARBA" id="ARBA00007092"/>
    </source>
</evidence>
<feature type="site" description="Interaction with DNA substrate" evidence="7">
    <location>
        <position position="364"/>
    </location>
</feature>
<name>F4PZE9_CACFS</name>
<feature type="domain" description="Endonuclease/exonuclease/phosphatase" evidence="10">
    <location>
        <begin position="118"/>
        <end position="364"/>
    </location>
</feature>
<evidence type="ECO:0000313" key="11">
    <source>
        <dbReference type="EMBL" id="EGG19178.1"/>
    </source>
</evidence>
<feature type="compositionally biased region" description="Low complexity" evidence="9">
    <location>
        <begin position="473"/>
        <end position="497"/>
    </location>
</feature>
<feature type="compositionally biased region" description="Acidic residues" evidence="9">
    <location>
        <begin position="409"/>
        <end position="428"/>
    </location>
</feature>
<evidence type="ECO:0000256" key="3">
    <source>
        <dbReference type="ARBA" id="ARBA00022801"/>
    </source>
</evidence>
<dbReference type="Gene3D" id="1.25.40.10">
    <property type="entry name" value="Tetratricopeptide repeat domain"/>
    <property type="match status" value="3"/>
</dbReference>
<reference evidence="12" key="1">
    <citation type="journal article" date="2011" name="Genome Res.">
        <title>Phylogeny-wide analysis of social amoeba genomes highlights ancient origins for complex intercellular communication.</title>
        <authorList>
            <person name="Heidel A.J."/>
            <person name="Lawal H.M."/>
            <person name="Felder M."/>
            <person name="Schilde C."/>
            <person name="Helps N.R."/>
            <person name="Tunggal B."/>
            <person name="Rivero F."/>
            <person name="John U."/>
            <person name="Schleicher M."/>
            <person name="Eichinger L."/>
            <person name="Platzer M."/>
            <person name="Noegel A.A."/>
            <person name="Schaap P."/>
            <person name="Gloeckner G."/>
        </authorList>
    </citation>
    <scope>NUCLEOTIDE SEQUENCE [LARGE SCALE GENOMIC DNA]</scope>
    <source>
        <strain evidence="12">SH3</strain>
    </source>
</reference>
<dbReference type="GO" id="GO:0004519">
    <property type="term" value="F:endonuclease activity"/>
    <property type="evidence" value="ECO:0007669"/>
    <property type="project" value="InterPro"/>
</dbReference>
<feature type="region of interest" description="Disordered" evidence="9">
    <location>
        <begin position="406"/>
        <end position="527"/>
    </location>
</feature>
<comment type="similarity">
    <text evidence="1">Belongs to the DNA repair enzymes AP/ExoA family.</text>
</comment>
<accession>F4PZE9</accession>
<feature type="site" description="Important for catalytic activity" evidence="7">
    <location>
        <position position="338"/>
    </location>
</feature>
<dbReference type="SMART" id="SM00028">
    <property type="entry name" value="TPR"/>
    <property type="match status" value="5"/>
</dbReference>
<dbReference type="InterPro" id="IPR036691">
    <property type="entry name" value="Endo/exonu/phosph_ase_sf"/>
</dbReference>
<dbReference type="GO" id="GO:0000127">
    <property type="term" value="C:transcription factor TFIIIC complex"/>
    <property type="evidence" value="ECO:0007669"/>
    <property type="project" value="TreeGrafter"/>
</dbReference>
<dbReference type="KEGG" id="dfa:DFA_02426"/>
<dbReference type="PROSITE" id="PS50005">
    <property type="entry name" value="TPR"/>
    <property type="match status" value="1"/>
</dbReference>
<feature type="active site" description="Proton donor/acceptor" evidence="5">
    <location>
        <position position="266"/>
    </location>
</feature>
<dbReference type="NCBIfam" id="TIGR00195">
    <property type="entry name" value="exoDNase_III"/>
    <property type="match status" value="1"/>
</dbReference>
<comment type="cofactor">
    <cofactor evidence="6">
        <name>Mg(2+)</name>
        <dbReference type="ChEBI" id="CHEBI:18420"/>
    </cofactor>
    <cofactor evidence="6">
        <name>Mn(2+)</name>
        <dbReference type="ChEBI" id="CHEBI:29035"/>
    </cofactor>
    <text evidence="6">Probably binds two magnesium or manganese ions per subunit.</text>
</comment>
<dbReference type="PANTHER" id="PTHR23082:SF0">
    <property type="entry name" value="GENERAL TRANSCRIPTION FACTOR 3C POLYPEPTIDE 3"/>
    <property type="match status" value="1"/>
</dbReference>
<feature type="repeat" description="TPR" evidence="8">
    <location>
        <begin position="812"/>
        <end position="845"/>
    </location>
</feature>
<dbReference type="InterPro" id="IPR011990">
    <property type="entry name" value="TPR-like_helical_dom_sf"/>
</dbReference>
<dbReference type="PROSITE" id="PS00726">
    <property type="entry name" value="AP_NUCLEASE_F1_1"/>
    <property type="match status" value="1"/>
</dbReference>
<feature type="active site" evidence="5">
    <location>
        <position position="222"/>
    </location>
</feature>
<dbReference type="PANTHER" id="PTHR23082">
    <property type="entry name" value="TRANSCRIPTION INITIATION FACTOR IIIC TFIIIC , POLYPEPTIDE 3-RELATED"/>
    <property type="match status" value="1"/>
</dbReference>
<keyword evidence="12" id="KW-1185">Reference proteome</keyword>
<dbReference type="InterPro" id="IPR005135">
    <property type="entry name" value="Endo/exonuclease/phosphatase"/>
</dbReference>
<evidence type="ECO:0000256" key="4">
    <source>
        <dbReference type="ARBA" id="ARBA00022842"/>
    </source>
</evidence>
<dbReference type="SUPFAM" id="SSF48452">
    <property type="entry name" value="TPR-like"/>
    <property type="match status" value="3"/>
</dbReference>
<feature type="active site" description="Proton acceptor" evidence="5">
    <location>
        <position position="364"/>
    </location>
</feature>
<dbReference type="InterPro" id="IPR039340">
    <property type="entry name" value="Tfc4/TFIIIC-102/Sfc4"/>
</dbReference>
<keyword evidence="8" id="KW-0802">TPR repeat</keyword>
<dbReference type="GO" id="GO:0016787">
    <property type="term" value="F:hydrolase activity"/>
    <property type="evidence" value="ECO:0007669"/>
    <property type="project" value="UniProtKB-KW"/>
</dbReference>
<dbReference type="NCBIfam" id="TIGR00633">
    <property type="entry name" value="xth"/>
    <property type="match status" value="1"/>
</dbReference>
<dbReference type="Pfam" id="PF03372">
    <property type="entry name" value="Exo_endo_phos"/>
    <property type="match status" value="1"/>
</dbReference>
<dbReference type="InterPro" id="IPR019734">
    <property type="entry name" value="TPR_rpt"/>
</dbReference>
<dbReference type="AlphaFoldDB" id="F4PZE9"/>
<organism evidence="11 12">
    <name type="scientific">Cavenderia fasciculata</name>
    <name type="common">Slime mold</name>
    <name type="synonym">Dictyostelium fasciculatum</name>
    <dbReference type="NCBI Taxonomy" id="261658"/>
    <lineage>
        <taxon>Eukaryota</taxon>
        <taxon>Amoebozoa</taxon>
        <taxon>Evosea</taxon>
        <taxon>Eumycetozoa</taxon>
        <taxon>Dictyostelia</taxon>
        <taxon>Acytosteliales</taxon>
        <taxon>Cavenderiaceae</taxon>
        <taxon>Cavenderia</taxon>
    </lineage>
</organism>
<dbReference type="Proteomes" id="UP000007797">
    <property type="component" value="Unassembled WGS sequence"/>
</dbReference>
<feature type="binding site" evidence="6">
    <location>
        <position position="268"/>
    </location>
    <ligand>
        <name>Mg(2+)</name>
        <dbReference type="ChEBI" id="CHEBI:18420"/>
        <label>1</label>
    </ligand>
</feature>
<sequence>MPPKGYKKKKVEDEVEEKDMDNNQDQEERIPDKTEKGSSKRKITKKAVESDDEEDVEEDEEEVEEDEEEEEVPKPKGRGGKKAAAKPKTSTTSTASVSTTGDEDFTTPAVSSNQIKIVSWNVAGFGACTKKGFKDYLIKEQPDIVCLQETKIAVAKVPKSEIPEGYTYHFNPCIEKTGHHGTALLTKIKPISITSGIGISKHDQEGRVVTAEFEDFYVVNAYVPNSGVDRKEPLKRLGYRTKEWDVDFFKYMSDLNTKKPVVWCGDLNVAHTEIDLANPKSNSRTAGFTIEERTSFSGHLNSGFIDTHRHFNPGKTGTYTFWSYMGGARAKNAGWRLDYFIVPATFIGSIAASFIRSKVQGSDHCPIGIIDLENPDNEADDDDEEIINFNVGIDFSQVINEQLEKTAAESDEIDEQDDLSDDDDDELDGYVRPRSELDKMDLDDDDNKRPRVETSSTTTTTTTTKEKEDDASTSTTTTTTTTDKKVTTSQTQPSTQPGGFDIENIPGLRKQRKRKPATPSNGPRLSKQVKKLAAKALGLFIEEKFEDSFTVFTEVIRLAPTYTRSYTILSRIREEQGDLKSAADFVYVGAKIGKNDPDLWKRASELARKNGDDERFIYCLRRLRYLNVDDLETQWELAIAFQQQGRLNMAYKVLQVLQKLRPDDAIVALEYAQVLLNLKKKTVAINFLEGFIEIELKRPFETIDLGCFNMLLGLYNKETQYAKTVQLFQRIRGIYPDDYEIPVDIVYNASIAFYELNDDKFGDVCMNKILQESPSAVGDLYIGLAEKLSIQGRYERALTLLLKVLGTEFDRPSIWILIGSIYKDLKQYENSIHYFENVLQYEPNNRNVTILLSDIYKELGDVQRSFQILNQYDELLYDESEETLYQHTMKWLTDKKPNHDDIFEQYKKADSYWNVGKYDAFIGIARALLKGSYEREYHIRTKTKLGYDGAPHNVRTISGRPPIQLVDIPEAEKLEENDYFNLLFNLTKTLPYKQRGAEAAGYLRYALAFISLATIHETQLKFLLVAIALTTNRPRLATVKHVKYVCAEKPKSHRIWNLFNRIIIRSKGRYYYYQKAFLQSMADRFPDSLPISIIYGNCNLILGGTTIALHEYLKSYGQYPKEPLVQLLIGITILSEIMGRRNVDRHKIALTAFSFLMSYKNARQHTERQEAFYNLARACHQIGMLEQAITLYNVVLSDDSETDPNYSLKQEAAFNLSLIYKKTNPQLANSILIKYCTI</sequence>
<feature type="binding site" evidence="6">
    <location>
        <position position="364"/>
    </location>
    <ligand>
        <name>Mg(2+)</name>
        <dbReference type="ChEBI" id="CHEBI:18420"/>
        <label>1</label>
    </ligand>
</feature>
<feature type="compositionally biased region" description="Acidic residues" evidence="9">
    <location>
        <begin position="13"/>
        <end position="25"/>
    </location>
</feature>
<dbReference type="GO" id="GO:0046872">
    <property type="term" value="F:metal ion binding"/>
    <property type="evidence" value="ECO:0007669"/>
    <property type="project" value="UniProtKB-KW"/>
</dbReference>
<dbReference type="STRING" id="1054147.F4PZE9"/>
<feature type="compositionally biased region" description="Low complexity" evidence="9">
    <location>
        <begin position="86"/>
        <end position="100"/>
    </location>
</feature>
<dbReference type="InterPro" id="IPR020847">
    <property type="entry name" value="AP_endonuclease_F1_BS"/>
</dbReference>
<keyword evidence="3" id="KW-0378">Hydrolase</keyword>
<feature type="compositionally biased region" description="Basic and acidic residues" evidence="9">
    <location>
        <begin position="26"/>
        <end position="38"/>
    </location>
</feature>
<evidence type="ECO:0000259" key="10">
    <source>
        <dbReference type="Pfam" id="PF03372"/>
    </source>
</evidence>
<evidence type="ECO:0000256" key="5">
    <source>
        <dbReference type="PIRSR" id="PIRSR604808-1"/>
    </source>
</evidence>
<evidence type="ECO:0000256" key="6">
    <source>
        <dbReference type="PIRSR" id="PIRSR604808-2"/>
    </source>
</evidence>
<feature type="binding site" evidence="6">
    <location>
        <position position="121"/>
    </location>
    <ligand>
        <name>Mg(2+)</name>
        <dbReference type="ChEBI" id="CHEBI:18420"/>
        <label>1</label>
    </ligand>
</feature>
<dbReference type="Pfam" id="PF13181">
    <property type="entry name" value="TPR_8"/>
    <property type="match status" value="1"/>
</dbReference>
<keyword evidence="4 6" id="KW-0460">Magnesium</keyword>
<feature type="compositionally biased region" description="Basic and acidic residues" evidence="9">
    <location>
        <begin position="429"/>
        <end position="452"/>
    </location>
</feature>
<dbReference type="EMBL" id="GL883016">
    <property type="protein sequence ID" value="EGG19178.1"/>
    <property type="molecule type" value="Genomic_DNA"/>
</dbReference>
<evidence type="ECO:0000256" key="8">
    <source>
        <dbReference type="PROSITE-ProRule" id="PRU00339"/>
    </source>
</evidence>
<keyword evidence="2 6" id="KW-0479">Metal-binding</keyword>
<dbReference type="GeneID" id="14871137"/>
<keyword evidence="6" id="KW-0464">Manganese</keyword>
<dbReference type="OrthoDB" id="498125at2759"/>
<dbReference type="GO" id="GO:0006281">
    <property type="term" value="P:DNA repair"/>
    <property type="evidence" value="ECO:0007669"/>
    <property type="project" value="InterPro"/>
</dbReference>
<dbReference type="OMA" id="FEDLHEH"/>
<feature type="region of interest" description="Disordered" evidence="9">
    <location>
        <begin position="1"/>
        <end position="107"/>
    </location>
</feature>
<gene>
    <name evidence="11" type="primary">TFIIIC3</name>
    <name evidence="11" type="ORF">DFA_02426</name>
</gene>
<dbReference type="GO" id="GO:0003677">
    <property type="term" value="F:DNA binding"/>
    <property type="evidence" value="ECO:0007669"/>
    <property type="project" value="InterPro"/>
</dbReference>
<evidence type="ECO:0000256" key="2">
    <source>
        <dbReference type="ARBA" id="ARBA00022723"/>
    </source>
</evidence>